<dbReference type="Proteomes" id="UP000492821">
    <property type="component" value="Unassembled WGS sequence"/>
</dbReference>
<organism evidence="2 3">
    <name type="scientific">Panagrellus redivivus</name>
    <name type="common">Microworm</name>
    <dbReference type="NCBI Taxonomy" id="6233"/>
    <lineage>
        <taxon>Eukaryota</taxon>
        <taxon>Metazoa</taxon>
        <taxon>Ecdysozoa</taxon>
        <taxon>Nematoda</taxon>
        <taxon>Chromadorea</taxon>
        <taxon>Rhabditida</taxon>
        <taxon>Tylenchina</taxon>
        <taxon>Panagrolaimomorpha</taxon>
        <taxon>Panagrolaimoidea</taxon>
        <taxon>Panagrolaimidae</taxon>
        <taxon>Panagrellus</taxon>
    </lineage>
</organism>
<proteinExistence type="predicted"/>
<evidence type="ECO:0000313" key="3">
    <source>
        <dbReference type="WBParaSite" id="Pan_g20422.t1"/>
    </source>
</evidence>
<protein>
    <submittedName>
        <fullName evidence="3">Phage tail protein</fullName>
    </submittedName>
</protein>
<sequence>MNAETARLFLLKEVRPGRQRLDEVDYLQWRCALLGEMTNADQIQFTLDFTETEDAEGTPTSSPTPNTLSSVRGIDFEFKPTSASSGSES</sequence>
<feature type="compositionally biased region" description="Low complexity" evidence="1">
    <location>
        <begin position="58"/>
        <end position="70"/>
    </location>
</feature>
<feature type="region of interest" description="Disordered" evidence="1">
    <location>
        <begin position="51"/>
        <end position="89"/>
    </location>
</feature>
<name>A0A7E4VFF1_PANRE</name>
<accession>A0A7E4VFF1</accession>
<keyword evidence="2" id="KW-1185">Reference proteome</keyword>
<dbReference type="AlphaFoldDB" id="A0A7E4VFF1"/>
<evidence type="ECO:0000256" key="1">
    <source>
        <dbReference type="SAM" id="MobiDB-lite"/>
    </source>
</evidence>
<reference evidence="2" key="1">
    <citation type="journal article" date="2013" name="Genetics">
        <title>The draft genome and transcriptome of Panagrellus redivivus are shaped by the harsh demands of a free-living lifestyle.</title>
        <authorList>
            <person name="Srinivasan J."/>
            <person name="Dillman A.R."/>
            <person name="Macchietto M.G."/>
            <person name="Heikkinen L."/>
            <person name="Lakso M."/>
            <person name="Fracchia K.M."/>
            <person name="Antoshechkin I."/>
            <person name="Mortazavi A."/>
            <person name="Wong G."/>
            <person name="Sternberg P.W."/>
        </authorList>
    </citation>
    <scope>NUCLEOTIDE SEQUENCE [LARGE SCALE GENOMIC DNA]</scope>
    <source>
        <strain evidence="2">MT8872</strain>
    </source>
</reference>
<reference evidence="3" key="2">
    <citation type="submission" date="2020-10" db="UniProtKB">
        <authorList>
            <consortium name="WormBaseParasite"/>
        </authorList>
    </citation>
    <scope>IDENTIFICATION</scope>
</reference>
<dbReference type="WBParaSite" id="Pan_g20422.t1">
    <property type="protein sequence ID" value="Pan_g20422.t1"/>
    <property type="gene ID" value="Pan_g20422"/>
</dbReference>
<evidence type="ECO:0000313" key="2">
    <source>
        <dbReference type="Proteomes" id="UP000492821"/>
    </source>
</evidence>